<keyword evidence="2" id="KW-0442">Lipid degradation</keyword>
<dbReference type="PANTHER" id="PTHR14226">
    <property type="entry name" value="NEUROPATHY TARGET ESTERASE/SWISS CHEESE D.MELANOGASTER"/>
    <property type="match status" value="1"/>
</dbReference>
<dbReference type="CDD" id="cd07209">
    <property type="entry name" value="Pat_hypo_Ecoli_Z1214_like"/>
    <property type="match status" value="1"/>
</dbReference>
<dbReference type="Pfam" id="PF01734">
    <property type="entry name" value="Patatin"/>
    <property type="match status" value="1"/>
</dbReference>
<dbReference type="InterPro" id="IPR050301">
    <property type="entry name" value="NTE"/>
</dbReference>
<dbReference type="PROSITE" id="PS51635">
    <property type="entry name" value="PNPLA"/>
    <property type="match status" value="1"/>
</dbReference>
<dbReference type="GO" id="GO:0016787">
    <property type="term" value="F:hydrolase activity"/>
    <property type="evidence" value="ECO:0007669"/>
    <property type="project" value="UniProtKB-KW"/>
</dbReference>
<dbReference type="InterPro" id="IPR002641">
    <property type="entry name" value="PNPLA_dom"/>
</dbReference>
<dbReference type="EMBL" id="LAZR01009796">
    <property type="protein sequence ID" value="KKM70555.1"/>
    <property type="molecule type" value="Genomic_DNA"/>
</dbReference>
<sequence>MTAQSEKNVLVLQGGGALGAYQAGAYEALFASGRRTEWVAGVSIGAINAALIAGNPPERRTERLRAFWDLVSSDTAALPFLAGMMPRGFFNEMSASATMARGIPGFFSPRFPPATLMPKGSDGASSFYDTTPLRGTLLDLVEFDYLNNGPVRLSTGAVNIETGNMTWFDSAKQTITVEHIMASGALPPGFPAVEIDGQFYWDGGLVSNTPLQYVYDERPNEELCIFQVDLFNARGKMPTSIWDIEARTKDIRFSSRTRLNTDILCDMHMKREAGRRLYDKLPPELRDDPDARALLSNNRDPDITIAHLIYRQTRHEKQSKDYEFSRASVRDHWQAGIEDVTTTLTHPDWKSRHQDTGHVRVFDLTKSRAKQPT</sequence>
<dbReference type="GO" id="GO:0016042">
    <property type="term" value="P:lipid catabolic process"/>
    <property type="evidence" value="ECO:0007669"/>
    <property type="project" value="UniProtKB-KW"/>
</dbReference>
<dbReference type="InterPro" id="IPR016035">
    <property type="entry name" value="Acyl_Trfase/lysoPLipase"/>
</dbReference>
<evidence type="ECO:0000256" key="2">
    <source>
        <dbReference type="ARBA" id="ARBA00022963"/>
    </source>
</evidence>
<comment type="caution">
    <text evidence="5">The sequence shown here is derived from an EMBL/GenBank/DDBJ whole genome shotgun (WGS) entry which is preliminary data.</text>
</comment>
<protein>
    <recommendedName>
        <fullName evidence="4">PNPLA domain-containing protein</fullName>
    </recommendedName>
</protein>
<dbReference type="PANTHER" id="PTHR14226:SF57">
    <property type="entry name" value="BLR7027 PROTEIN"/>
    <property type="match status" value="1"/>
</dbReference>
<name>A0A0F9M1M9_9ZZZZ</name>
<gene>
    <name evidence="5" type="ORF">LCGC14_1439560</name>
</gene>
<keyword evidence="3" id="KW-0443">Lipid metabolism</keyword>
<proteinExistence type="predicted"/>
<keyword evidence="1" id="KW-0378">Hydrolase</keyword>
<dbReference type="AlphaFoldDB" id="A0A0F9M1M9"/>
<evidence type="ECO:0000256" key="3">
    <source>
        <dbReference type="ARBA" id="ARBA00023098"/>
    </source>
</evidence>
<evidence type="ECO:0000256" key="1">
    <source>
        <dbReference type="ARBA" id="ARBA00022801"/>
    </source>
</evidence>
<dbReference type="Pfam" id="PF12536">
    <property type="entry name" value="DUF3734"/>
    <property type="match status" value="1"/>
</dbReference>
<feature type="domain" description="PNPLA" evidence="4">
    <location>
        <begin position="10"/>
        <end position="215"/>
    </location>
</feature>
<accession>A0A0F9M1M9</accession>
<dbReference type="InterPro" id="IPR021095">
    <property type="entry name" value="DUF3734"/>
</dbReference>
<reference evidence="5" key="1">
    <citation type="journal article" date="2015" name="Nature">
        <title>Complex archaea that bridge the gap between prokaryotes and eukaryotes.</title>
        <authorList>
            <person name="Spang A."/>
            <person name="Saw J.H."/>
            <person name="Jorgensen S.L."/>
            <person name="Zaremba-Niedzwiedzka K."/>
            <person name="Martijn J."/>
            <person name="Lind A.E."/>
            <person name="van Eijk R."/>
            <person name="Schleper C."/>
            <person name="Guy L."/>
            <person name="Ettema T.J."/>
        </authorList>
    </citation>
    <scope>NUCLEOTIDE SEQUENCE</scope>
</reference>
<evidence type="ECO:0000259" key="4">
    <source>
        <dbReference type="PROSITE" id="PS51635"/>
    </source>
</evidence>
<dbReference type="Gene3D" id="3.40.1090.10">
    <property type="entry name" value="Cytosolic phospholipase A2 catalytic domain"/>
    <property type="match status" value="2"/>
</dbReference>
<dbReference type="SUPFAM" id="SSF52151">
    <property type="entry name" value="FabD/lysophospholipase-like"/>
    <property type="match status" value="1"/>
</dbReference>
<organism evidence="5">
    <name type="scientific">marine sediment metagenome</name>
    <dbReference type="NCBI Taxonomy" id="412755"/>
    <lineage>
        <taxon>unclassified sequences</taxon>
        <taxon>metagenomes</taxon>
        <taxon>ecological metagenomes</taxon>
    </lineage>
</organism>
<evidence type="ECO:0000313" key="5">
    <source>
        <dbReference type="EMBL" id="KKM70555.1"/>
    </source>
</evidence>